<dbReference type="EMBL" id="PEXW01000072">
    <property type="protein sequence ID" value="PIS40406.1"/>
    <property type="molecule type" value="Genomic_DNA"/>
</dbReference>
<proteinExistence type="predicted"/>
<name>A0A2H0YPQ9_9BACT</name>
<dbReference type="AlphaFoldDB" id="A0A2H0YPQ9"/>
<evidence type="ECO:0000313" key="2">
    <source>
        <dbReference type="Proteomes" id="UP000236845"/>
    </source>
</evidence>
<gene>
    <name evidence="1" type="ORF">COT26_03525</name>
</gene>
<protein>
    <submittedName>
        <fullName evidence="1">Uncharacterized protein</fullName>
    </submittedName>
</protein>
<sequence>MEQMKNVETVDKEHDFKVWSREAWLIIAGRQQGLHFTAESLALARDAYWQAISRSLVIYSDAKEFTSALFSQNIPLILMTGSDSILSLQESTGKLVYDPAFSEKL</sequence>
<comment type="caution">
    <text evidence="1">The sequence shown here is derived from an EMBL/GenBank/DDBJ whole genome shotgun (WGS) entry which is preliminary data.</text>
</comment>
<evidence type="ECO:0000313" key="1">
    <source>
        <dbReference type="EMBL" id="PIS40406.1"/>
    </source>
</evidence>
<accession>A0A2H0YPQ9</accession>
<dbReference type="Proteomes" id="UP000236845">
    <property type="component" value="Unassembled WGS sequence"/>
</dbReference>
<reference evidence="2" key="1">
    <citation type="submission" date="2017-09" db="EMBL/GenBank/DDBJ databases">
        <title>Depth-based differentiation of microbial function through sediment-hosted aquifers and enrichment of novel symbionts in the deep terrestrial subsurface.</title>
        <authorList>
            <person name="Probst A.J."/>
            <person name="Ladd B."/>
            <person name="Jarett J.K."/>
            <person name="Geller-Mcgrath D.E."/>
            <person name="Sieber C.M.K."/>
            <person name="Emerson J.B."/>
            <person name="Anantharaman K."/>
            <person name="Thomas B.C."/>
            <person name="Malmstrom R."/>
            <person name="Stieglmeier M."/>
            <person name="Klingl A."/>
            <person name="Woyke T."/>
            <person name="Ryan C.M."/>
            <person name="Banfield J.F."/>
        </authorList>
    </citation>
    <scope>NUCLEOTIDE SEQUENCE [LARGE SCALE GENOMIC DNA]</scope>
</reference>
<organism evidence="1 2">
    <name type="scientific">Candidatus Kerfeldbacteria bacterium CG08_land_8_20_14_0_20_43_14</name>
    <dbReference type="NCBI Taxonomy" id="2014246"/>
    <lineage>
        <taxon>Bacteria</taxon>
        <taxon>Candidatus Kerfeldiibacteriota</taxon>
    </lineage>
</organism>